<name>A0A9D1R033_9BACT</name>
<organism evidence="2 3">
    <name type="scientific">Candidatus Bilophila faecipullorum</name>
    <dbReference type="NCBI Taxonomy" id="2838482"/>
    <lineage>
        <taxon>Bacteria</taxon>
        <taxon>Pseudomonadati</taxon>
        <taxon>Thermodesulfobacteriota</taxon>
        <taxon>Desulfovibrionia</taxon>
        <taxon>Desulfovibrionales</taxon>
        <taxon>Desulfovibrionaceae</taxon>
        <taxon>Bilophila</taxon>
    </lineage>
</organism>
<dbReference type="EMBL" id="DXGI01000291">
    <property type="protein sequence ID" value="HIW79008.1"/>
    <property type="molecule type" value="Genomic_DNA"/>
</dbReference>
<dbReference type="InterPro" id="IPR029461">
    <property type="entry name" value="TT1561-like"/>
</dbReference>
<dbReference type="PANTHER" id="PTHR37523:SF1">
    <property type="entry name" value="CALCINEURIN-LIKE PHOSPHOESTERASE DOMAIN-CONTAINING PROTEIN"/>
    <property type="match status" value="1"/>
</dbReference>
<comment type="caution">
    <text evidence="2">The sequence shown here is derived from an EMBL/GenBank/DDBJ whole genome shotgun (WGS) entry which is preliminary data.</text>
</comment>
<dbReference type="PANTHER" id="PTHR37523">
    <property type="entry name" value="METALLOPHOSPHOESTERASE"/>
    <property type="match status" value="1"/>
</dbReference>
<gene>
    <name evidence="2" type="ORF">H9874_07675</name>
</gene>
<dbReference type="Gene3D" id="3.60.21.10">
    <property type="match status" value="1"/>
</dbReference>
<feature type="domain" description="Metallophosphoesterase TT1561-like" evidence="1">
    <location>
        <begin position="113"/>
        <end position="233"/>
    </location>
</feature>
<protein>
    <submittedName>
        <fullName evidence="2">Metallophosphoesterase family protein</fullName>
    </submittedName>
</protein>
<accession>A0A9D1R033</accession>
<dbReference type="SUPFAM" id="SSF56300">
    <property type="entry name" value="Metallo-dependent phosphatases"/>
    <property type="match status" value="1"/>
</dbReference>
<sequence>MPSAPAPSGLSAPASSCGTKVPARMWIVMGDLHGETARLQDVPGLAEADGVIVTGDLTVAGGVAQARPVMDALVRRNPVVYAQIGNMDRGEITGWLDERDWNTHLRVRELAPGVALMGLGGSTATPFGTPSEFSEAQYAAWLKHMGKEAATWRHVVLSAHTPPLGTLCDVISGGTHVGSSAVRDFILEAQPDVCLCGHIHESRAVDRLGRTVLVNPGAFAAGGYAVLRLAGDDLSVTLHRL</sequence>
<evidence type="ECO:0000313" key="2">
    <source>
        <dbReference type="EMBL" id="HIW79008.1"/>
    </source>
</evidence>
<dbReference type="Proteomes" id="UP000824264">
    <property type="component" value="Unassembled WGS sequence"/>
</dbReference>
<evidence type="ECO:0000259" key="1">
    <source>
        <dbReference type="Pfam" id="PF14582"/>
    </source>
</evidence>
<reference evidence="2" key="1">
    <citation type="journal article" date="2021" name="PeerJ">
        <title>Extensive microbial diversity within the chicken gut microbiome revealed by metagenomics and culture.</title>
        <authorList>
            <person name="Gilroy R."/>
            <person name="Ravi A."/>
            <person name="Getino M."/>
            <person name="Pursley I."/>
            <person name="Horton D.L."/>
            <person name="Alikhan N.F."/>
            <person name="Baker D."/>
            <person name="Gharbi K."/>
            <person name="Hall N."/>
            <person name="Watson M."/>
            <person name="Adriaenssens E.M."/>
            <person name="Foster-Nyarko E."/>
            <person name="Jarju S."/>
            <person name="Secka A."/>
            <person name="Antonio M."/>
            <person name="Oren A."/>
            <person name="Chaudhuri R.R."/>
            <person name="La Ragione R."/>
            <person name="Hildebrand F."/>
            <person name="Pallen M.J."/>
        </authorList>
    </citation>
    <scope>NUCLEOTIDE SEQUENCE</scope>
    <source>
        <strain evidence="2">ChiSxjej5B17-1746</strain>
    </source>
</reference>
<dbReference type="Pfam" id="PF14582">
    <property type="entry name" value="Metallophos_3"/>
    <property type="match status" value="1"/>
</dbReference>
<evidence type="ECO:0000313" key="3">
    <source>
        <dbReference type="Proteomes" id="UP000824264"/>
    </source>
</evidence>
<dbReference type="AlphaFoldDB" id="A0A9D1R033"/>
<dbReference type="InterPro" id="IPR029052">
    <property type="entry name" value="Metallo-depent_PP-like"/>
</dbReference>
<proteinExistence type="predicted"/>
<reference evidence="2" key="2">
    <citation type="submission" date="2021-04" db="EMBL/GenBank/DDBJ databases">
        <authorList>
            <person name="Gilroy R."/>
        </authorList>
    </citation>
    <scope>NUCLEOTIDE SEQUENCE</scope>
    <source>
        <strain evidence="2">ChiSxjej5B17-1746</strain>
    </source>
</reference>